<feature type="region of interest" description="Disordered" evidence="1">
    <location>
        <begin position="66"/>
        <end position="99"/>
    </location>
</feature>
<organism evidence="2 3">
    <name type="scientific">Tegillarca granosa</name>
    <name type="common">Malaysian cockle</name>
    <name type="synonym">Anadara granosa</name>
    <dbReference type="NCBI Taxonomy" id="220873"/>
    <lineage>
        <taxon>Eukaryota</taxon>
        <taxon>Metazoa</taxon>
        <taxon>Spiralia</taxon>
        <taxon>Lophotrochozoa</taxon>
        <taxon>Mollusca</taxon>
        <taxon>Bivalvia</taxon>
        <taxon>Autobranchia</taxon>
        <taxon>Pteriomorphia</taxon>
        <taxon>Arcoida</taxon>
        <taxon>Arcoidea</taxon>
        <taxon>Arcidae</taxon>
        <taxon>Tegillarca</taxon>
    </lineage>
</organism>
<dbReference type="PANTHER" id="PTHR21446:SF12">
    <property type="entry name" value="POTASSIUM CHANNEL TETRAMERIZATION DOMAIN CONTAINING 1"/>
    <property type="match status" value="1"/>
</dbReference>
<keyword evidence="3" id="KW-1185">Reference proteome</keyword>
<evidence type="ECO:0000313" key="2">
    <source>
        <dbReference type="EMBL" id="KAJ8304988.1"/>
    </source>
</evidence>
<feature type="region of interest" description="Disordered" evidence="1">
    <location>
        <begin position="1"/>
        <end position="35"/>
    </location>
</feature>
<gene>
    <name evidence="2" type="ORF">KUTeg_018571</name>
</gene>
<name>A0ABQ9EI89_TEGGR</name>
<proteinExistence type="predicted"/>
<dbReference type="InterPro" id="IPR052787">
    <property type="entry name" value="MAVS"/>
</dbReference>
<sequence length="305" mass="35525">MVQRFIDKQPGNCFEDDLRSRGPEQSVPEASNQVQEDSVLFYKPMQAAELNSKHCTRTREICLSILPPPGDPSPPSNVNPPSTETTVPTHNEERKSRLSPVVSNEEIKMLQPMRQRESTQKNTKWGMKQYQEWHTERFGQECDIHTISEDELRQKLCKFYVEIKPQPKTKRRSNDNENQNKNNDYHKNSLKNLRAAINRHLYDIGRIEVDIVRGAKFRPCNDTLNGVLKKKIALGNSQPTRHYPVINDSDLNKIENHKSLYVTQKYSFVQFESVNTFAELYFGCDRRWLFCFCHCTTTTPSNIIF</sequence>
<accession>A0ABQ9EI89</accession>
<dbReference type="Proteomes" id="UP001217089">
    <property type="component" value="Unassembled WGS sequence"/>
</dbReference>
<evidence type="ECO:0000313" key="3">
    <source>
        <dbReference type="Proteomes" id="UP001217089"/>
    </source>
</evidence>
<protein>
    <submittedName>
        <fullName evidence="2">Uncharacterized protein</fullName>
    </submittedName>
</protein>
<comment type="caution">
    <text evidence="2">The sequence shown here is derived from an EMBL/GenBank/DDBJ whole genome shotgun (WGS) entry which is preliminary data.</text>
</comment>
<dbReference type="EMBL" id="JARBDR010000903">
    <property type="protein sequence ID" value="KAJ8304988.1"/>
    <property type="molecule type" value="Genomic_DNA"/>
</dbReference>
<evidence type="ECO:0000256" key="1">
    <source>
        <dbReference type="SAM" id="MobiDB-lite"/>
    </source>
</evidence>
<reference evidence="2 3" key="1">
    <citation type="submission" date="2022-12" db="EMBL/GenBank/DDBJ databases">
        <title>Chromosome-level genome of Tegillarca granosa.</title>
        <authorList>
            <person name="Kim J."/>
        </authorList>
    </citation>
    <scope>NUCLEOTIDE SEQUENCE [LARGE SCALE GENOMIC DNA]</scope>
    <source>
        <strain evidence="2">Teg-2019</strain>
        <tissue evidence="2">Adductor muscle</tissue>
    </source>
</reference>
<dbReference type="PANTHER" id="PTHR21446">
    <property type="entry name" value="DUF3504 DOMAIN-CONTAINING PROTEIN"/>
    <property type="match status" value="1"/>
</dbReference>
<feature type="region of interest" description="Disordered" evidence="1">
    <location>
        <begin position="167"/>
        <end position="187"/>
    </location>
</feature>
<feature type="compositionally biased region" description="Pro residues" evidence="1">
    <location>
        <begin position="66"/>
        <end position="78"/>
    </location>
</feature>